<evidence type="ECO:0000256" key="6">
    <source>
        <dbReference type="ARBA" id="ARBA00023212"/>
    </source>
</evidence>
<organism evidence="13 14">
    <name type="scientific">Batillaria attramentaria</name>
    <dbReference type="NCBI Taxonomy" id="370345"/>
    <lineage>
        <taxon>Eukaryota</taxon>
        <taxon>Metazoa</taxon>
        <taxon>Spiralia</taxon>
        <taxon>Lophotrochozoa</taxon>
        <taxon>Mollusca</taxon>
        <taxon>Gastropoda</taxon>
        <taxon>Caenogastropoda</taxon>
        <taxon>Sorbeoconcha</taxon>
        <taxon>Cerithioidea</taxon>
        <taxon>Batillariidae</taxon>
        <taxon>Batillaria</taxon>
    </lineage>
</organism>
<feature type="coiled-coil region" evidence="11">
    <location>
        <begin position="1091"/>
        <end position="1136"/>
    </location>
</feature>
<evidence type="ECO:0000256" key="7">
    <source>
        <dbReference type="ARBA" id="ARBA00023273"/>
    </source>
</evidence>
<keyword evidence="2" id="KW-0963">Cytoplasm</keyword>
<dbReference type="PROSITE" id="PS50082">
    <property type="entry name" value="WD_REPEATS_2"/>
    <property type="match status" value="1"/>
</dbReference>
<dbReference type="Pfam" id="PF25828">
    <property type="entry name" value="CC_Cfap43"/>
    <property type="match status" value="3"/>
</dbReference>
<dbReference type="InterPro" id="IPR015943">
    <property type="entry name" value="WD40/YVTN_repeat-like_dom_sf"/>
</dbReference>
<evidence type="ECO:0000256" key="10">
    <source>
        <dbReference type="PROSITE-ProRule" id="PRU00221"/>
    </source>
</evidence>
<evidence type="ECO:0000256" key="4">
    <source>
        <dbReference type="ARBA" id="ARBA00022737"/>
    </source>
</evidence>
<feature type="region of interest" description="Disordered" evidence="12">
    <location>
        <begin position="105"/>
        <end position="130"/>
    </location>
</feature>
<keyword evidence="3 10" id="KW-0853">WD repeat</keyword>
<evidence type="ECO:0000313" key="13">
    <source>
        <dbReference type="EMBL" id="KAK7477084.1"/>
    </source>
</evidence>
<name>A0ABD0JQY3_9CAEN</name>
<protein>
    <recommendedName>
        <fullName evidence="9">Cilia- and flagella-associated protein 43</fullName>
    </recommendedName>
</protein>
<feature type="region of interest" description="Disordered" evidence="12">
    <location>
        <begin position="1030"/>
        <end position="1052"/>
    </location>
</feature>
<dbReference type="Proteomes" id="UP001519460">
    <property type="component" value="Unassembled WGS sequence"/>
</dbReference>
<dbReference type="InterPro" id="IPR036322">
    <property type="entry name" value="WD40_repeat_dom_sf"/>
</dbReference>
<gene>
    <name evidence="13" type="ORF">BaRGS_00031670</name>
</gene>
<accession>A0ABD0JQY3</accession>
<evidence type="ECO:0000313" key="14">
    <source>
        <dbReference type="Proteomes" id="UP001519460"/>
    </source>
</evidence>
<dbReference type="PANTHER" id="PTHR14885:SF1">
    <property type="entry name" value="CILIA- AND FLAGELLA-ASSOCIATED PROTEIN 43"/>
    <property type="match status" value="1"/>
</dbReference>
<feature type="non-terminal residue" evidence="13">
    <location>
        <position position="1426"/>
    </location>
</feature>
<keyword evidence="5 11" id="KW-0175">Coiled coil</keyword>
<keyword evidence="6" id="KW-0206">Cytoskeleton</keyword>
<evidence type="ECO:0000256" key="5">
    <source>
        <dbReference type="ARBA" id="ARBA00023054"/>
    </source>
</evidence>
<evidence type="ECO:0000256" key="9">
    <source>
        <dbReference type="ARBA" id="ARBA00023662"/>
    </source>
</evidence>
<evidence type="ECO:0000256" key="11">
    <source>
        <dbReference type="SAM" id="Coils"/>
    </source>
</evidence>
<dbReference type="SMART" id="SM00320">
    <property type="entry name" value="WD40"/>
    <property type="match status" value="6"/>
</dbReference>
<keyword evidence="14" id="KW-1185">Reference proteome</keyword>
<dbReference type="SUPFAM" id="SSF50978">
    <property type="entry name" value="WD40 repeat-like"/>
    <property type="match status" value="1"/>
</dbReference>
<keyword evidence="7" id="KW-0966">Cell projection</keyword>
<evidence type="ECO:0000256" key="8">
    <source>
        <dbReference type="ARBA" id="ARBA00023605"/>
    </source>
</evidence>
<keyword evidence="4" id="KW-0677">Repeat</keyword>
<feature type="region of interest" description="Disordered" evidence="12">
    <location>
        <begin position="1230"/>
        <end position="1255"/>
    </location>
</feature>
<sequence>MDQFGSLDLAWSQGYSGQELFYNRQWCHLLPVWAKCGSQGSDFRLWQFSASNYLLSLSMLPDFDLVLWDYTKGNKLTSVQLPSDPPTSIEQSHNKFILLPEKVRLPPEDPNQYTEDEKDRDAAGTRASSHMTKYTVKVPKSAIAGLVGEMADQLTEIQDTTVRVSPVSQTWTPTGDIFIGCSRGHLLRCVDGESFKARPVYYPSSSHTCLARTSSNMSATGLFAAGEDGILRQFNIGADEVKIIGTVKVNDPITALTFSYKYRGLALGSPLGAVHVMEVGNPDSLKPLFNCHHGEFIAVGVLAAGANVCVSVREDGMLQAWSVDKGELLSALPLGEAASCMVTSPLAHFVAVGTISGQLYIVDFTNADKPRIVHRVRLYTSPVSCLRFDHDGMYLISGGEDGNIFILDGRPSSSFNFLGYTVVEGEVRDISTVTTKSNTVKVAVATHTGKHAKETSDQLSRFEITDSLIKDLKYSYNSLKCDLKDDAINKMTLFFMNCSLGIALGEGAVAYTIAHGSRKVHILNLPDTKPAKRESPEAYLNPVEEYTGHQLTGGNLLLSPHLKWLASYGADGAIIMRTIGSMERKLSIYPHDYKSGGVRFMAFSDDCQSIFTTGFDGTLCCFQWNLSTGGGLGGKAKSGLESSRGRRGRISELLGPEDDALRGMAAWHPPPPMSRPPSAIEMEVKNPALRRLATTLELPAETVVDQVDLPVPSAPALVMVTILAERAERMKKEALEKEEIYRTPTPEPRANSTWLEEREFEALREEEKQYSETKKNLRHQIRDIRKTIQGMMKANEELPEIEKLSRHEFDLDVDEQARLQAEGDAEVEKVREEIEFDNLAKLYLREMIKRECWDDMMVKGRSLQAFNSNLEVANFPLKERTRNAMRKLQIVTARRKLEIRELEEKRGGSSGEAFPVKCAQYGGGSELFYSQFDLHLRHQKINQIVLLEDAIYRIKVAFNKDFDDVFVKKQQEISKIKEKNKRISKILSDLDLDEPIIEPALSIHEKPELLLTVEDSEVKVEKYLTPEQQKKLEEQQKAEEERRLREKGDNQRERALDMMMGGVLEIRKEDELKKDIPIPVFMQQKEQTDWTEDEHKMAKEYERKVKELNEEREKFRKQLETELRKLQSLIAEGMAAFDEVLNQLFLKKIKVMMVIYQEELKIQRIRYTLLTLSGEAVLEARTNLEDFRNEYDILVAEDKVLDKAFKREFNDVSAVMADQLYRLFRKRPRGQKFKGTDTPGPDGRSLNPFSERPSTARQQAQAKSTLDVALDDLDKASNMPEGLDPGVWHRMCHYRRTKIESESLVKQKALLLAEIQAFLQKRQEEDEALKYEIDDITEQMNKLKEDQQRFSLNLEVQLLLKQGQVEVDAGPFVHDFRDSVLVHRSVVEDLNATIKQLGESKIASMVESKDFRKGIIQLEWSHERFK</sequence>
<feature type="coiled-coil region" evidence="11">
    <location>
        <begin position="1326"/>
        <end position="1353"/>
    </location>
</feature>
<dbReference type="InterPro" id="IPR001680">
    <property type="entry name" value="WD40_rpt"/>
</dbReference>
<dbReference type="GO" id="GO:0005930">
    <property type="term" value="C:axoneme"/>
    <property type="evidence" value="ECO:0007669"/>
    <property type="project" value="UniProtKB-SubCell"/>
</dbReference>
<dbReference type="GO" id="GO:0003341">
    <property type="term" value="P:cilium movement"/>
    <property type="evidence" value="ECO:0007669"/>
    <property type="project" value="UniProtKB-ARBA"/>
</dbReference>
<feature type="repeat" description="WD" evidence="10">
    <location>
        <begin position="376"/>
        <end position="408"/>
    </location>
</feature>
<evidence type="ECO:0000256" key="1">
    <source>
        <dbReference type="ARBA" id="ARBA00004430"/>
    </source>
</evidence>
<comment type="similarity">
    <text evidence="8">Belongs to the CFAP43 family.</text>
</comment>
<evidence type="ECO:0000256" key="3">
    <source>
        <dbReference type="ARBA" id="ARBA00022574"/>
    </source>
</evidence>
<dbReference type="PANTHER" id="PTHR14885">
    <property type="entry name" value="CILIA- AND FLAGELLA-ASSOCIATED PROTEIN 43-RELATED"/>
    <property type="match status" value="1"/>
</dbReference>
<evidence type="ECO:0000256" key="2">
    <source>
        <dbReference type="ARBA" id="ARBA00022490"/>
    </source>
</evidence>
<dbReference type="EMBL" id="JACVVK020000358">
    <property type="protein sequence ID" value="KAK7477084.1"/>
    <property type="molecule type" value="Genomic_DNA"/>
</dbReference>
<proteinExistence type="inferred from homology"/>
<dbReference type="Gene3D" id="2.130.10.10">
    <property type="entry name" value="YVTN repeat-like/Quinoprotein amine dehydrogenase"/>
    <property type="match status" value="3"/>
</dbReference>
<dbReference type="Pfam" id="PF00400">
    <property type="entry name" value="WD40"/>
    <property type="match status" value="2"/>
</dbReference>
<comment type="caution">
    <text evidence="13">The sequence shown here is derived from an EMBL/GenBank/DDBJ whole genome shotgun (WGS) entry which is preliminary data.</text>
</comment>
<reference evidence="13 14" key="1">
    <citation type="journal article" date="2023" name="Sci. Data">
        <title>Genome assembly of the Korean intertidal mud-creeper Batillaria attramentaria.</title>
        <authorList>
            <person name="Patra A.K."/>
            <person name="Ho P.T."/>
            <person name="Jun S."/>
            <person name="Lee S.J."/>
            <person name="Kim Y."/>
            <person name="Won Y.J."/>
        </authorList>
    </citation>
    <scope>NUCLEOTIDE SEQUENCE [LARGE SCALE GENOMIC DNA]</scope>
    <source>
        <strain evidence="13">Wonlab-2016</strain>
    </source>
</reference>
<evidence type="ECO:0000256" key="12">
    <source>
        <dbReference type="SAM" id="MobiDB-lite"/>
    </source>
</evidence>
<comment type="subcellular location">
    <subcellularLocation>
        <location evidence="1">Cytoplasm</location>
        <location evidence="1">Cytoskeleton</location>
        <location evidence="1">Cilium axoneme</location>
    </subcellularLocation>
</comment>